<feature type="domain" description="Amine oxidase" evidence="1">
    <location>
        <begin position="32"/>
        <end position="258"/>
    </location>
</feature>
<dbReference type="SUPFAM" id="SSF51905">
    <property type="entry name" value="FAD/NAD(P)-binding domain"/>
    <property type="match status" value="1"/>
</dbReference>
<proteinExistence type="predicted"/>
<dbReference type="PANTHER" id="PTHR43734:SF4">
    <property type="entry name" value="AMINE OXIDASE DOMAIN-CONTAINING PROTEIN"/>
    <property type="match status" value="1"/>
</dbReference>
<dbReference type="PANTHER" id="PTHR43734">
    <property type="entry name" value="PHYTOENE DESATURASE"/>
    <property type="match status" value="1"/>
</dbReference>
<evidence type="ECO:0000313" key="2">
    <source>
        <dbReference type="EMBL" id="GAH75681.1"/>
    </source>
</evidence>
<sequence>NLYGLPKSIVKDCLLEFIKMHRNGSKHEENISFRHWIDKTFGKGIARHFMRPYNTKFWTVSLDELTCEWIDGFIPVPTLNQVIEGTIEESKQNLGYNAFFWYPEKGGISEVARAFANQIKNIIKECKITKIDLKRKEISFNGNQKEKFDFLVSTVPLPEILGMLGKAPEDILTSFKKLRWNSIFNLNLGIEKRLKFFQHWVYFPEKNFSFFRVGFPHNFSSFLTPSDKSSLYIEVSYSVNKPIDKNNIILRIKEDLRKAGILTLDEQ</sequence>
<name>X1HZV2_9ZZZZ</name>
<dbReference type="InterPro" id="IPR002937">
    <property type="entry name" value="Amino_oxidase"/>
</dbReference>
<dbReference type="EMBL" id="BARU01028959">
    <property type="protein sequence ID" value="GAH75681.1"/>
    <property type="molecule type" value="Genomic_DNA"/>
</dbReference>
<dbReference type="InterPro" id="IPR036188">
    <property type="entry name" value="FAD/NAD-bd_sf"/>
</dbReference>
<organism evidence="2">
    <name type="scientific">marine sediment metagenome</name>
    <dbReference type="NCBI Taxonomy" id="412755"/>
    <lineage>
        <taxon>unclassified sequences</taxon>
        <taxon>metagenomes</taxon>
        <taxon>ecological metagenomes</taxon>
    </lineage>
</organism>
<dbReference type="GO" id="GO:0016491">
    <property type="term" value="F:oxidoreductase activity"/>
    <property type="evidence" value="ECO:0007669"/>
    <property type="project" value="InterPro"/>
</dbReference>
<dbReference type="Pfam" id="PF01593">
    <property type="entry name" value="Amino_oxidase"/>
    <property type="match status" value="1"/>
</dbReference>
<dbReference type="Gene3D" id="3.50.50.60">
    <property type="entry name" value="FAD/NAD(P)-binding domain"/>
    <property type="match status" value="1"/>
</dbReference>
<reference evidence="2" key="1">
    <citation type="journal article" date="2014" name="Front. Microbiol.">
        <title>High frequency of phylogenetically diverse reductive dehalogenase-homologous genes in deep subseafloor sedimentary metagenomes.</title>
        <authorList>
            <person name="Kawai M."/>
            <person name="Futagami T."/>
            <person name="Toyoda A."/>
            <person name="Takaki Y."/>
            <person name="Nishi S."/>
            <person name="Hori S."/>
            <person name="Arai W."/>
            <person name="Tsubouchi T."/>
            <person name="Morono Y."/>
            <person name="Uchiyama I."/>
            <person name="Ito T."/>
            <person name="Fujiyama A."/>
            <person name="Inagaki F."/>
            <person name="Takami H."/>
        </authorList>
    </citation>
    <scope>NUCLEOTIDE SEQUENCE</scope>
    <source>
        <strain evidence="2">Expedition CK06-06</strain>
    </source>
</reference>
<gene>
    <name evidence="2" type="ORF">S03H2_46154</name>
</gene>
<feature type="non-terminal residue" evidence="2">
    <location>
        <position position="267"/>
    </location>
</feature>
<feature type="non-terminal residue" evidence="2">
    <location>
        <position position="1"/>
    </location>
</feature>
<accession>X1HZV2</accession>
<dbReference type="AlphaFoldDB" id="X1HZV2"/>
<comment type="caution">
    <text evidence="2">The sequence shown here is derived from an EMBL/GenBank/DDBJ whole genome shotgun (WGS) entry which is preliminary data.</text>
</comment>
<evidence type="ECO:0000259" key="1">
    <source>
        <dbReference type="Pfam" id="PF01593"/>
    </source>
</evidence>
<protein>
    <recommendedName>
        <fullName evidence="1">Amine oxidase domain-containing protein</fullName>
    </recommendedName>
</protein>